<dbReference type="GO" id="GO:0008610">
    <property type="term" value="P:lipid biosynthetic process"/>
    <property type="evidence" value="ECO:0007669"/>
    <property type="project" value="TreeGrafter"/>
</dbReference>
<dbReference type="GO" id="GO:0016297">
    <property type="term" value="F:fatty acyl-[ACP] hydrolase activity"/>
    <property type="evidence" value="ECO:0007669"/>
    <property type="project" value="UniProtKB-EC"/>
</dbReference>
<gene>
    <name evidence="4" type="ordered locus">Hoch_4321</name>
</gene>
<dbReference type="KEGG" id="hoh:Hoch_4321"/>
<feature type="domain" description="Thioesterase TesA-like" evidence="3">
    <location>
        <begin position="30"/>
        <end position="252"/>
    </location>
</feature>
<evidence type="ECO:0000313" key="5">
    <source>
        <dbReference type="Proteomes" id="UP000001880"/>
    </source>
</evidence>
<dbReference type="EMBL" id="CP001804">
    <property type="protein sequence ID" value="ACY16816.1"/>
    <property type="molecule type" value="Genomic_DNA"/>
</dbReference>
<sequence>MPSPTLSSPAPRPPWFPYLQPLPAPRHRLFCFHHAGGSASSFRTWGAALKSRGVEVWAVQLPGRENRWREPRIERMDVAVRACVDALKPHLDQPFSLLGHSMGARLAFAVTRELESRALPPPAHVMVTGSRPPQAPSRAQSDLSDAGLLATLRRLGGTPKAVLEHPELLEMVLPLLRADLRILASFEAHPDAPISVPLHAFGGEGDEEVPRELLADWGAYSSQASEPVLLPGGHFFVYDAANDMPGRVAEILV</sequence>
<dbReference type="Pfam" id="PF00975">
    <property type="entry name" value="Thioesterase"/>
    <property type="match status" value="1"/>
</dbReference>
<dbReference type="HOGENOM" id="CLU_070456_1_1_7"/>
<reference evidence="4 5" key="1">
    <citation type="journal article" date="2010" name="Stand. Genomic Sci.">
        <title>Complete genome sequence of Haliangium ochraceum type strain (SMP-2).</title>
        <authorList>
            <consortium name="US DOE Joint Genome Institute (JGI-PGF)"/>
            <person name="Ivanova N."/>
            <person name="Daum C."/>
            <person name="Lang E."/>
            <person name="Abt B."/>
            <person name="Kopitz M."/>
            <person name="Saunders E."/>
            <person name="Lapidus A."/>
            <person name="Lucas S."/>
            <person name="Glavina Del Rio T."/>
            <person name="Nolan M."/>
            <person name="Tice H."/>
            <person name="Copeland A."/>
            <person name="Cheng J.F."/>
            <person name="Chen F."/>
            <person name="Bruce D."/>
            <person name="Goodwin L."/>
            <person name="Pitluck S."/>
            <person name="Mavromatis K."/>
            <person name="Pati A."/>
            <person name="Mikhailova N."/>
            <person name="Chen A."/>
            <person name="Palaniappan K."/>
            <person name="Land M."/>
            <person name="Hauser L."/>
            <person name="Chang Y.J."/>
            <person name="Jeffries C.D."/>
            <person name="Detter J.C."/>
            <person name="Brettin T."/>
            <person name="Rohde M."/>
            <person name="Goker M."/>
            <person name="Bristow J."/>
            <person name="Markowitz V."/>
            <person name="Eisen J.A."/>
            <person name="Hugenholtz P."/>
            <person name="Kyrpides N.C."/>
            <person name="Klenk H.P."/>
        </authorList>
    </citation>
    <scope>NUCLEOTIDE SEQUENCE [LARGE SCALE GENOMIC DNA]</scope>
    <source>
        <strain evidence="5">DSM 14365 / CIP 107738 / JCM 11303 / AJ 13395 / SMP-2</strain>
    </source>
</reference>
<dbReference type="InterPro" id="IPR012223">
    <property type="entry name" value="TEII"/>
</dbReference>
<keyword evidence="5" id="KW-1185">Reference proteome</keyword>
<dbReference type="Gene3D" id="3.40.50.1820">
    <property type="entry name" value="alpha/beta hydrolase"/>
    <property type="match status" value="1"/>
</dbReference>
<comment type="similarity">
    <text evidence="1">Belongs to the thioesterase family.</text>
</comment>
<dbReference type="EC" id="3.1.2.14" evidence="4"/>
<dbReference type="InterPro" id="IPR020802">
    <property type="entry name" value="TesA-like"/>
</dbReference>
<accession>D0LMB0</accession>
<dbReference type="InterPro" id="IPR029058">
    <property type="entry name" value="AB_hydrolase_fold"/>
</dbReference>
<protein>
    <submittedName>
        <fullName evidence="4">Oleoyl-(Acyl-carrier-protein) hydrolase</fullName>
        <ecNumber evidence="4">3.1.2.14</ecNumber>
    </submittedName>
</protein>
<dbReference type="InterPro" id="IPR001031">
    <property type="entry name" value="Thioesterase"/>
</dbReference>
<organism evidence="4 5">
    <name type="scientific">Haliangium ochraceum (strain DSM 14365 / JCM 11303 / SMP-2)</name>
    <dbReference type="NCBI Taxonomy" id="502025"/>
    <lineage>
        <taxon>Bacteria</taxon>
        <taxon>Pseudomonadati</taxon>
        <taxon>Myxococcota</taxon>
        <taxon>Polyangia</taxon>
        <taxon>Haliangiales</taxon>
        <taxon>Kofleriaceae</taxon>
        <taxon>Haliangium</taxon>
    </lineage>
</organism>
<dbReference type="SUPFAM" id="SSF53474">
    <property type="entry name" value="alpha/beta-Hydrolases"/>
    <property type="match status" value="1"/>
</dbReference>
<evidence type="ECO:0000256" key="2">
    <source>
        <dbReference type="ARBA" id="ARBA00022801"/>
    </source>
</evidence>
<dbReference type="Proteomes" id="UP000001880">
    <property type="component" value="Chromosome"/>
</dbReference>
<dbReference type="RefSeq" id="WP_012829414.1">
    <property type="nucleotide sequence ID" value="NC_013440.1"/>
</dbReference>
<dbReference type="PANTHER" id="PTHR11487:SF0">
    <property type="entry name" value="S-ACYL FATTY ACID SYNTHASE THIOESTERASE, MEDIUM CHAIN"/>
    <property type="match status" value="1"/>
</dbReference>
<evidence type="ECO:0000256" key="1">
    <source>
        <dbReference type="ARBA" id="ARBA00007169"/>
    </source>
</evidence>
<dbReference type="OrthoDB" id="8480037at2"/>
<evidence type="ECO:0000259" key="3">
    <source>
        <dbReference type="SMART" id="SM00824"/>
    </source>
</evidence>
<dbReference type="eggNOG" id="COG3208">
    <property type="taxonomic scope" value="Bacteria"/>
</dbReference>
<dbReference type="AlphaFoldDB" id="D0LMB0"/>
<dbReference type="SMART" id="SM00824">
    <property type="entry name" value="PKS_TE"/>
    <property type="match status" value="1"/>
</dbReference>
<dbReference type="PANTHER" id="PTHR11487">
    <property type="entry name" value="THIOESTERASE"/>
    <property type="match status" value="1"/>
</dbReference>
<proteinExistence type="inferred from homology"/>
<dbReference type="STRING" id="502025.Hoch_4321"/>
<name>D0LMB0_HALO1</name>
<keyword evidence="2 4" id="KW-0378">Hydrolase</keyword>
<evidence type="ECO:0000313" key="4">
    <source>
        <dbReference type="EMBL" id="ACY16816.1"/>
    </source>
</evidence>